<dbReference type="InterPro" id="IPR007492">
    <property type="entry name" value="LytTR_DNA-bd_dom"/>
</dbReference>
<feature type="domain" description="Response regulatory" evidence="4">
    <location>
        <begin position="2"/>
        <end position="120"/>
    </location>
</feature>
<dbReference type="PROSITE" id="PS50110">
    <property type="entry name" value="RESPONSE_REGULATORY"/>
    <property type="match status" value="1"/>
</dbReference>
<dbReference type="GO" id="GO:0000156">
    <property type="term" value="F:phosphorelay response regulator activity"/>
    <property type="evidence" value="ECO:0007669"/>
    <property type="project" value="InterPro"/>
</dbReference>
<evidence type="ECO:0000256" key="1">
    <source>
        <dbReference type="ARBA" id="ARBA00018672"/>
    </source>
</evidence>
<proteinExistence type="predicted"/>
<dbReference type="PANTHER" id="PTHR37299:SF1">
    <property type="entry name" value="STAGE 0 SPORULATION PROTEIN A HOMOLOG"/>
    <property type="match status" value="1"/>
</dbReference>
<dbReference type="Pfam" id="PF04397">
    <property type="entry name" value="LytTR"/>
    <property type="match status" value="1"/>
</dbReference>
<evidence type="ECO:0000259" key="4">
    <source>
        <dbReference type="PROSITE" id="PS50110"/>
    </source>
</evidence>
<dbReference type="GO" id="GO:0003677">
    <property type="term" value="F:DNA binding"/>
    <property type="evidence" value="ECO:0007669"/>
    <property type="project" value="InterPro"/>
</dbReference>
<evidence type="ECO:0000313" key="5">
    <source>
        <dbReference type="EMBL" id="VYT88706.1"/>
    </source>
</evidence>
<dbReference type="EMBL" id="CACRTR010000004">
    <property type="protein sequence ID" value="VYT88706.1"/>
    <property type="molecule type" value="Genomic_DNA"/>
</dbReference>
<reference evidence="5" key="1">
    <citation type="submission" date="2019-11" db="EMBL/GenBank/DDBJ databases">
        <authorList>
            <person name="Feng L."/>
        </authorList>
    </citation>
    <scope>NUCLEOTIDE SEQUENCE</scope>
    <source>
        <strain evidence="5">ElimosumLFYP34</strain>
    </source>
</reference>
<feature type="modified residue" description="4-aspartylphosphate" evidence="3">
    <location>
        <position position="57"/>
    </location>
</feature>
<name>A0A6N3AFY6_EUBLI</name>
<accession>A0A6N3AFY6</accession>
<organism evidence="5">
    <name type="scientific">Eubacterium limosum</name>
    <dbReference type="NCBI Taxonomy" id="1736"/>
    <lineage>
        <taxon>Bacteria</taxon>
        <taxon>Bacillati</taxon>
        <taxon>Bacillota</taxon>
        <taxon>Clostridia</taxon>
        <taxon>Eubacteriales</taxon>
        <taxon>Eubacteriaceae</taxon>
        <taxon>Eubacterium</taxon>
    </lineage>
</organism>
<dbReference type="InterPro" id="IPR046947">
    <property type="entry name" value="LytR-like"/>
</dbReference>
<dbReference type="Pfam" id="PF00072">
    <property type="entry name" value="Response_reg"/>
    <property type="match status" value="1"/>
</dbReference>
<dbReference type="InterPro" id="IPR011006">
    <property type="entry name" value="CheY-like_superfamily"/>
</dbReference>
<dbReference type="SUPFAM" id="SSF52172">
    <property type="entry name" value="CheY-like"/>
    <property type="match status" value="1"/>
</dbReference>
<dbReference type="SMART" id="SM00850">
    <property type="entry name" value="LytTR"/>
    <property type="match status" value="1"/>
</dbReference>
<dbReference type="SMART" id="SM00448">
    <property type="entry name" value="REC"/>
    <property type="match status" value="1"/>
</dbReference>
<comment type="function">
    <text evidence="2">May play the central regulatory role in sporulation. It may be an element of the effector pathway responsible for the activation of sporulation genes in response to nutritional stress. Spo0A may act in concert with spo0H (a sigma factor) to control the expression of some genes that are critical to the sporulation process.</text>
</comment>
<dbReference type="Gene3D" id="3.40.50.2300">
    <property type="match status" value="1"/>
</dbReference>
<evidence type="ECO:0000256" key="3">
    <source>
        <dbReference type="PROSITE-ProRule" id="PRU00169"/>
    </source>
</evidence>
<dbReference type="InterPro" id="IPR001789">
    <property type="entry name" value="Sig_transdc_resp-reg_receiver"/>
</dbReference>
<dbReference type="PANTHER" id="PTHR37299">
    <property type="entry name" value="TRANSCRIPTIONAL REGULATOR-RELATED"/>
    <property type="match status" value="1"/>
</dbReference>
<evidence type="ECO:0000256" key="2">
    <source>
        <dbReference type="ARBA" id="ARBA00024867"/>
    </source>
</evidence>
<keyword evidence="3" id="KW-0597">Phosphoprotein</keyword>
<dbReference type="Gene3D" id="2.40.50.1020">
    <property type="entry name" value="LytTr DNA-binding domain"/>
    <property type="match status" value="1"/>
</dbReference>
<gene>
    <name evidence="5" type="primary">lytR_4</name>
    <name evidence="5" type="ORF">ELLFYP34_02163</name>
</gene>
<sequence>MFIILCEDNAEDRENAARLIEEVANGIFPDHCLQVFEDAESCLKAIRKQPPDIAFIDIFLKEKNGIELAEAVRKLNPEVAIIFLTMSNEFASESYRVRAVDYILKPAEQKLVVEALRQCIRQQDMVTALTIRQRQETLRIDQQKIEKLESQGNYLLIYMDSGEVIRTRCQLKKIQEQLSAEMLMLRRGVVVNMDAIQTIKNGTCRMKSGEEIMLSRQHAKEIRGKYYDYQYHQVQKGPL</sequence>
<protein>
    <recommendedName>
        <fullName evidence="1">Stage 0 sporulation protein A homolog</fullName>
    </recommendedName>
</protein>
<dbReference type="AlphaFoldDB" id="A0A6N3AFY6"/>